<evidence type="ECO:0000256" key="3">
    <source>
        <dbReference type="ARBA" id="ARBA00023015"/>
    </source>
</evidence>
<dbReference type="Pfam" id="PF13873">
    <property type="entry name" value="Myb_DNA-bind_5"/>
    <property type="match status" value="1"/>
</dbReference>
<keyword evidence="3" id="KW-0805">Transcription regulation</keyword>
<keyword evidence="9" id="KW-1185">Reference proteome</keyword>
<evidence type="ECO:0000313" key="9">
    <source>
        <dbReference type="Proteomes" id="UP000823941"/>
    </source>
</evidence>
<comment type="caution">
    <text evidence="8">The sequence shown here is derived from an EMBL/GenBank/DDBJ whole genome shotgun (WGS) entry which is preliminary data.</text>
</comment>
<feature type="domain" description="Myb/SANT-like DNA-binding" evidence="7">
    <location>
        <begin position="6"/>
        <end position="83"/>
    </location>
</feature>
<keyword evidence="4" id="KW-0804">Transcription</keyword>
<dbReference type="InterPro" id="IPR028002">
    <property type="entry name" value="Myb_DNA-bind_5"/>
</dbReference>
<feature type="region of interest" description="Disordered" evidence="6">
    <location>
        <begin position="218"/>
        <end position="238"/>
    </location>
</feature>
<evidence type="ECO:0000256" key="4">
    <source>
        <dbReference type="ARBA" id="ARBA00023163"/>
    </source>
</evidence>
<evidence type="ECO:0000256" key="5">
    <source>
        <dbReference type="ARBA" id="ARBA00025466"/>
    </source>
</evidence>
<name>A0ABQ7PV24_PLUXY</name>
<sequence length="238" mass="25801">MPAMRKLSAQQTELLLSHMEQDAALARRRAADGLPLTKATYHQHWERLADRLNRAGAGRYTKTAKEWRLYWNNLKYKAKFKAAEKMKLLSGAGAAGGAGASLDTQLTGEECRILNILGNECVFPDPGGAGDAGGHAGGAGGDALADAGMFKDEPVAKKPRPDCFSQVKRCCVDLVKVHGRSITLFDDAAFRALLQLIPLPAAQRARISAQFVQELLDSDDASDAPHDDTHDDDDTRDM</sequence>
<reference evidence="8 9" key="1">
    <citation type="submission" date="2021-06" db="EMBL/GenBank/DDBJ databases">
        <title>A haploid diamondback moth (Plutella xylostella L.) genome assembly resolves 31 chromosomes and identifies a diamide resistance mutation.</title>
        <authorList>
            <person name="Ward C.M."/>
            <person name="Perry K.D."/>
            <person name="Baker G."/>
            <person name="Powis K."/>
            <person name="Heckel D.G."/>
            <person name="Baxter S.W."/>
        </authorList>
    </citation>
    <scope>NUCLEOTIDE SEQUENCE [LARGE SCALE GENOMIC DNA]</scope>
    <source>
        <strain evidence="8 9">LV</strain>
        <tissue evidence="8">Single pupa</tissue>
    </source>
</reference>
<feature type="non-terminal residue" evidence="8">
    <location>
        <position position="238"/>
    </location>
</feature>
<dbReference type="EMBL" id="JAHIBW010000027">
    <property type="protein sequence ID" value="KAG7296819.1"/>
    <property type="molecule type" value="Genomic_DNA"/>
</dbReference>
<evidence type="ECO:0000259" key="7">
    <source>
        <dbReference type="Pfam" id="PF13873"/>
    </source>
</evidence>
<organism evidence="8 9">
    <name type="scientific">Plutella xylostella</name>
    <name type="common">Diamondback moth</name>
    <name type="synonym">Plutella maculipennis</name>
    <dbReference type="NCBI Taxonomy" id="51655"/>
    <lineage>
        <taxon>Eukaryota</taxon>
        <taxon>Metazoa</taxon>
        <taxon>Ecdysozoa</taxon>
        <taxon>Arthropoda</taxon>
        <taxon>Hexapoda</taxon>
        <taxon>Insecta</taxon>
        <taxon>Pterygota</taxon>
        <taxon>Neoptera</taxon>
        <taxon>Endopterygota</taxon>
        <taxon>Lepidoptera</taxon>
        <taxon>Glossata</taxon>
        <taxon>Ditrysia</taxon>
        <taxon>Yponomeutoidea</taxon>
        <taxon>Plutellidae</taxon>
        <taxon>Plutella</taxon>
    </lineage>
</organism>
<evidence type="ECO:0000313" key="8">
    <source>
        <dbReference type="EMBL" id="KAG7296819.1"/>
    </source>
</evidence>
<evidence type="ECO:0000256" key="1">
    <source>
        <dbReference type="ARBA" id="ARBA00011764"/>
    </source>
</evidence>
<dbReference type="Proteomes" id="UP000823941">
    <property type="component" value="Chromosome 27"/>
</dbReference>
<proteinExistence type="predicted"/>
<comment type="function">
    <text evidence="5">Involved in transvection phenomena (= synapsis-dependent gene expression), where the synaptic pairing of chromosomes carrying genes with which zeste interacts influences the expression of these genes. Zeste binds to DNA and stimulates transcription from a nearby promoter.</text>
</comment>
<comment type="subunit">
    <text evidence="1">Self-associates forming complexes of several hundred monomers.</text>
</comment>
<evidence type="ECO:0000256" key="6">
    <source>
        <dbReference type="SAM" id="MobiDB-lite"/>
    </source>
</evidence>
<gene>
    <name evidence="8" type="ORF">JYU34_019675</name>
</gene>
<accession>A0ABQ7PV24</accession>
<evidence type="ECO:0000256" key="2">
    <source>
        <dbReference type="ARBA" id="ARBA00016807"/>
    </source>
</evidence>
<protein>
    <recommendedName>
        <fullName evidence="2">Regulatory protein zeste</fullName>
    </recommendedName>
</protein>